<organism evidence="1 2">
    <name type="scientific">Stephania japonica</name>
    <dbReference type="NCBI Taxonomy" id="461633"/>
    <lineage>
        <taxon>Eukaryota</taxon>
        <taxon>Viridiplantae</taxon>
        <taxon>Streptophyta</taxon>
        <taxon>Embryophyta</taxon>
        <taxon>Tracheophyta</taxon>
        <taxon>Spermatophyta</taxon>
        <taxon>Magnoliopsida</taxon>
        <taxon>Ranunculales</taxon>
        <taxon>Menispermaceae</taxon>
        <taxon>Menispermoideae</taxon>
        <taxon>Cissampelideae</taxon>
        <taxon>Stephania</taxon>
    </lineage>
</organism>
<gene>
    <name evidence="1" type="ORF">Sjap_019064</name>
</gene>
<evidence type="ECO:0008006" key="3">
    <source>
        <dbReference type="Google" id="ProtNLM"/>
    </source>
</evidence>
<sequence>MVHVFGRYTCDPDPTSAQLPLDHWLHGDSPTGIGTTSHRQGGTKPYPICVPPHGLSPPSTQTWVLRDKISDFTSRAPLSWEDFPGGHPSWYYSRSGTLNCGVLMGSGAFVLNQLSGTRLVKSGILSLRTQWVSPHGADIQAGSRALGQLAGLGRTILISHEATPEIGGATVTLVHAFLTSIIT</sequence>
<protein>
    <recommendedName>
        <fullName evidence="3">Thioesterase domain-containing protein</fullName>
    </recommendedName>
</protein>
<dbReference type="AlphaFoldDB" id="A0AAP0F0U8"/>
<evidence type="ECO:0000313" key="2">
    <source>
        <dbReference type="Proteomes" id="UP001417504"/>
    </source>
</evidence>
<dbReference type="Proteomes" id="UP001417504">
    <property type="component" value="Unassembled WGS sequence"/>
</dbReference>
<name>A0AAP0F0U8_9MAGN</name>
<evidence type="ECO:0000313" key="1">
    <source>
        <dbReference type="EMBL" id="KAK9101810.1"/>
    </source>
</evidence>
<accession>A0AAP0F0U8</accession>
<reference evidence="1 2" key="1">
    <citation type="submission" date="2024-01" db="EMBL/GenBank/DDBJ databases">
        <title>Genome assemblies of Stephania.</title>
        <authorList>
            <person name="Yang L."/>
        </authorList>
    </citation>
    <scope>NUCLEOTIDE SEQUENCE [LARGE SCALE GENOMIC DNA]</scope>
    <source>
        <strain evidence="1">QJT</strain>
        <tissue evidence="1">Leaf</tissue>
    </source>
</reference>
<comment type="caution">
    <text evidence="1">The sequence shown here is derived from an EMBL/GenBank/DDBJ whole genome shotgun (WGS) entry which is preliminary data.</text>
</comment>
<proteinExistence type="predicted"/>
<keyword evidence="2" id="KW-1185">Reference proteome</keyword>
<dbReference type="EMBL" id="JBBNAE010000008">
    <property type="protein sequence ID" value="KAK9101810.1"/>
    <property type="molecule type" value="Genomic_DNA"/>
</dbReference>